<proteinExistence type="predicted"/>
<dbReference type="RefSeq" id="WP_206926293.1">
    <property type="nucleotide sequence ID" value="NZ_JAEKJW010000001.1"/>
</dbReference>
<protein>
    <submittedName>
        <fullName evidence="4">FecR family protein</fullName>
    </submittedName>
</protein>
<evidence type="ECO:0000313" key="5">
    <source>
        <dbReference type="Proteomes" id="UP000664405"/>
    </source>
</evidence>
<dbReference type="InterPro" id="IPR006860">
    <property type="entry name" value="FecR"/>
</dbReference>
<feature type="domain" description="Protein FecR C-terminal" evidence="3">
    <location>
        <begin position="276"/>
        <end position="335"/>
    </location>
</feature>
<comment type="caution">
    <text evidence="4">The sequence shown here is derived from an EMBL/GenBank/DDBJ whole genome shotgun (WGS) entry which is preliminary data.</text>
</comment>
<dbReference type="InterPro" id="IPR032508">
    <property type="entry name" value="FecR_C"/>
</dbReference>
<dbReference type="PANTHER" id="PTHR30273">
    <property type="entry name" value="PERIPLASMIC SIGNAL SENSOR AND SIGMA FACTOR ACTIVATOR FECR-RELATED"/>
    <property type="match status" value="1"/>
</dbReference>
<dbReference type="EMBL" id="JAEKJW010000001">
    <property type="protein sequence ID" value="MBN8194909.1"/>
    <property type="molecule type" value="Genomic_DNA"/>
</dbReference>
<dbReference type="Proteomes" id="UP000664405">
    <property type="component" value="Unassembled WGS sequence"/>
</dbReference>
<feature type="domain" description="FecR protein" evidence="2">
    <location>
        <begin position="139"/>
        <end position="223"/>
    </location>
</feature>
<dbReference type="PANTHER" id="PTHR30273:SF2">
    <property type="entry name" value="PROTEIN FECR"/>
    <property type="match status" value="1"/>
</dbReference>
<keyword evidence="1" id="KW-0812">Transmembrane</keyword>
<evidence type="ECO:0000259" key="2">
    <source>
        <dbReference type="Pfam" id="PF04773"/>
    </source>
</evidence>
<dbReference type="Pfam" id="PF16344">
    <property type="entry name" value="FecR_C"/>
    <property type="match status" value="1"/>
</dbReference>
<dbReference type="AlphaFoldDB" id="A0A8I1M4N1"/>
<dbReference type="PIRSF" id="PIRSF018266">
    <property type="entry name" value="FecR"/>
    <property type="match status" value="1"/>
</dbReference>
<dbReference type="InterPro" id="IPR012373">
    <property type="entry name" value="Ferrdict_sens_TM"/>
</dbReference>
<accession>A0A8I1M4N1</accession>
<reference evidence="4" key="1">
    <citation type="submission" date="2020-12" db="EMBL/GenBank/DDBJ databases">
        <title>Oil enriched cultivation method for isolating marine PHA-producing bacteria.</title>
        <authorList>
            <person name="Zheng W."/>
            <person name="Yu S."/>
            <person name="Huang Y."/>
        </authorList>
    </citation>
    <scope>NUCLEOTIDE SEQUENCE</scope>
    <source>
        <strain evidence="4">SY-2-3</strain>
    </source>
</reference>
<feature type="transmembrane region" description="Helical" evidence="1">
    <location>
        <begin position="97"/>
        <end position="117"/>
    </location>
</feature>
<dbReference type="Pfam" id="PF04773">
    <property type="entry name" value="FecR"/>
    <property type="match status" value="1"/>
</dbReference>
<organism evidence="4 5">
    <name type="scientific">Thalassospira povalilytica</name>
    <dbReference type="NCBI Taxonomy" id="732237"/>
    <lineage>
        <taxon>Bacteria</taxon>
        <taxon>Pseudomonadati</taxon>
        <taxon>Pseudomonadota</taxon>
        <taxon>Alphaproteobacteria</taxon>
        <taxon>Rhodospirillales</taxon>
        <taxon>Thalassospiraceae</taxon>
        <taxon>Thalassospira</taxon>
    </lineage>
</organism>
<evidence type="ECO:0000256" key="1">
    <source>
        <dbReference type="SAM" id="Phobius"/>
    </source>
</evidence>
<gene>
    <name evidence="4" type="ORF">JF547_00130</name>
</gene>
<dbReference type="Gene3D" id="2.60.120.1440">
    <property type="match status" value="1"/>
</dbReference>
<dbReference type="Gene3D" id="3.55.50.30">
    <property type="match status" value="1"/>
</dbReference>
<name>A0A8I1M4N1_9PROT</name>
<evidence type="ECO:0000259" key="3">
    <source>
        <dbReference type="Pfam" id="PF16344"/>
    </source>
</evidence>
<keyword evidence="1" id="KW-1133">Transmembrane helix</keyword>
<evidence type="ECO:0000313" key="4">
    <source>
        <dbReference type="EMBL" id="MBN8194909.1"/>
    </source>
</evidence>
<keyword evidence="1" id="KW-0472">Membrane</keyword>
<dbReference type="GO" id="GO:0016989">
    <property type="term" value="F:sigma factor antagonist activity"/>
    <property type="evidence" value="ECO:0007669"/>
    <property type="project" value="TreeGrafter"/>
</dbReference>
<sequence length="346" mass="38573">MTDRHNMPLEPVSEQLFDEAVIWHTRLREANDVASANEQEELIAQFERWKTLSTDNERAYAEVEQLWGRLALPVKRQARSSGDQQSRTRKVVQEKRGYVRPVMAVAMAACLLLFVGLGQNFYPTVMAMFDENFLHAEHSVLTKSLSDGSEIKLNAETTVSVDFDENTRRVNLVAGEAWFDVAHDAQRPFVVHTKFGNVTALGTAFNIRSDAERVKVSLEQGKVAVNWSADGAGKNTGDDNATVTLVAGEATTLSSRGIGESTRFDRVATTAWRKGKMVFYQAPLSDVLDVLNTYHDGRIVAVNPELNDLSVSGVFRTDDIEQVLDAIEGTLSVRVVRLTNYMIFIM</sequence>